<dbReference type="WBParaSite" id="OFLC_0000017201-mRNA-1">
    <property type="protein sequence ID" value="OFLC_0000017201-mRNA-1"/>
    <property type="gene ID" value="OFLC_0000017201"/>
</dbReference>
<dbReference type="EMBL" id="UZAJ01000044">
    <property type="protein sequence ID" value="VDO24836.1"/>
    <property type="molecule type" value="Genomic_DNA"/>
</dbReference>
<dbReference type="AlphaFoldDB" id="A0A183GY63"/>
<evidence type="ECO:0000313" key="1">
    <source>
        <dbReference type="EMBL" id="VDO24836.1"/>
    </source>
</evidence>
<keyword evidence="2" id="KW-1185">Reference proteome</keyword>
<organism evidence="3">
    <name type="scientific">Onchocerca flexuosa</name>
    <dbReference type="NCBI Taxonomy" id="387005"/>
    <lineage>
        <taxon>Eukaryota</taxon>
        <taxon>Metazoa</taxon>
        <taxon>Ecdysozoa</taxon>
        <taxon>Nematoda</taxon>
        <taxon>Chromadorea</taxon>
        <taxon>Rhabditida</taxon>
        <taxon>Spirurina</taxon>
        <taxon>Spiruromorpha</taxon>
        <taxon>Filarioidea</taxon>
        <taxon>Onchocercidae</taxon>
        <taxon>Onchocerca</taxon>
    </lineage>
</organism>
<evidence type="ECO:0000313" key="3">
    <source>
        <dbReference type="WBParaSite" id="OFLC_0000017201-mRNA-1"/>
    </source>
</evidence>
<accession>A0A183GY63</accession>
<evidence type="ECO:0000313" key="2">
    <source>
        <dbReference type="Proteomes" id="UP000267606"/>
    </source>
</evidence>
<name>A0A183GY63_9BILA</name>
<reference evidence="3" key="1">
    <citation type="submission" date="2016-06" db="UniProtKB">
        <authorList>
            <consortium name="WormBaseParasite"/>
        </authorList>
    </citation>
    <scope>IDENTIFICATION</scope>
</reference>
<protein>
    <submittedName>
        <fullName evidence="3">DDE_Tnp_1_7 domain-containing protein</fullName>
    </submittedName>
</protein>
<sequence>MNGPLFVATPGFRTRCFERYNIEVVVLPALYDKKNGWIPKKTENFVCGWICAKKSSNDKTTTLQCDAKGKLRYDAIVRIEHSKGNIIYTRLADMKPKMLGEDSHSKMTDGETAQ</sequence>
<gene>
    <name evidence="1" type="ORF">OFLC_LOCUS173</name>
</gene>
<dbReference type="Proteomes" id="UP000267606">
    <property type="component" value="Unassembled WGS sequence"/>
</dbReference>
<proteinExistence type="predicted"/>
<reference evidence="1 2" key="2">
    <citation type="submission" date="2018-11" db="EMBL/GenBank/DDBJ databases">
        <authorList>
            <consortium name="Pathogen Informatics"/>
        </authorList>
    </citation>
    <scope>NUCLEOTIDE SEQUENCE [LARGE SCALE GENOMIC DNA]</scope>
</reference>
<dbReference type="STRING" id="387005.A0A183GY63"/>